<organism evidence="3 4">
    <name type="scientific">Lucilia cuprina</name>
    <name type="common">Green bottle fly</name>
    <name type="synonym">Australian sheep blowfly</name>
    <dbReference type="NCBI Taxonomy" id="7375"/>
    <lineage>
        <taxon>Eukaryota</taxon>
        <taxon>Metazoa</taxon>
        <taxon>Ecdysozoa</taxon>
        <taxon>Arthropoda</taxon>
        <taxon>Hexapoda</taxon>
        <taxon>Insecta</taxon>
        <taxon>Pterygota</taxon>
        <taxon>Neoptera</taxon>
        <taxon>Endopterygota</taxon>
        <taxon>Diptera</taxon>
        <taxon>Brachycera</taxon>
        <taxon>Muscomorpha</taxon>
        <taxon>Oestroidea</taxon>
        <taxon>Calliphoridae</taxon>
        <taxon>Luciliinae</taxon>
        <taxon>Lucilia</taxon>
    </lineage>
</organism>
<evidence type="ECO:0000256" key="2">
    <source>
        <dbReference type="SAM" id="SignalP"/>
    </source>
</evidence>
<dbReference type="AlphaFoldDB" id="A0A0L0C0F8"/>
<name>A0A0L0C0F8_LUCCU</name>
<feature type="region of interest" description="Disordered" evidence="1">
    <location>
        <begin position="100"/>
        <end position="137"/>
    </location>
</feature>
<feature type="non-terminal residue" evidence="3">
    <location>
        <position position="1"/>
    </location>
</feature>
<proteinExistence type="predicted"/>
<sequence>SYKYIMKFLIVFVFLIVCATQTNHMRIDENLNDNMDNFQILSINSEKQSYDINEPKSRAKRGVFWDFFQKMVITKNLIVDQYTDTRNTFDEVYNLINDQFSDPAQEKPRHPSSTTESPKFSSEETTDSSEMTTTTEPYRISRYELGRILGRNFRGLQRLQELEFQDALNQSHYNIQEYKAEANKQFANSLAVEKKNQVKALKG</sequence>
<dbReference type="Proteomes" id="UP000037069">
    <property type="component" value="Unassembled WGS sequence"/>
</dbReference>
<gene>
    <name evidence="3" type="ORF">FF38_05471</name>
</gene>
<feature type="signal peptide" evidence="2">
    <location>
        <begin position="1"/>
        <end position="21"/>
    </location>
</feature>
<protein>
    <submittedName>
        <fullName evidence="3">Uncharacterized protein</fullName>
    </submittedName>
</protein>
<evidence type="ECO:0000313" key="4">
    <source>
        <dbReference type="Proteomes" id="UP000037069"/>
    </source>
</evidence>
<feature type="compositionally biased region" description="Polar residues" evidence="1">
    <location>
        <begin position="111"/>
        <end position="120"/>
    </location>
</feature>
<keyword evidence="2" id="KW-0732">Signal</keyword>
<reference evidence="3 4" key="1">
    <citation type="journal article" date="2015" name="Nat. Commun.">
        <title>Lucilia cuprina genome unlocks parasitic fly biology to underpin future interventions.</title>
        <authorList>
            <person name="Anstead C.A."/>
            <person name="Korhonen P.K."/>
            <person name="Young N.D."/>
            <person name="Hall R.S."/>
            <person name="Jex A.R."/>
            <person name="Murali S.C."/>
            <person name="Hughes D.S."/>
            <person name="Lee S.F."/>
            <person name="Perry T."/>
            <person name="Stroehlein A.J."/>
            <person name="Ansell B.R."/>
            <person name="Breugelmans B."/>
            <person name="Hofmann A."/>
            <person name="Qu J."/>
            <person name="Dugan S."/>
            <person name="Lee S.L."/>
            <person name="Chao H."/>
            <person name="Dinh H."/>
            <person name="Han Y."/>
            <person name="Doddapaneni H.V."/>
            <person name="Worley K.C."/>
            <person name="Muzny D.M."/>
            <person name="Ioannidis P."/>
            <person name="Waterhouse R.M."/>
            <person name="Zdobnov E.M."/>
            <person name="James P.J."/>
            <person name="Bagnall N.H."/>
            <person name="Kotze A.C."/>
            <person name="Gibbs R.A."/>
            <person name="Richards S."/>
            <person name="Batterham P."/>
            <person name="Gasser R.B."/>
        </authorList>
    </citation>
    <scope>NUCLEOTIDE SEQUENCE [LARGE SCALE GENOMIC DNA]</scope>
    <source>
        <strain evidence="3 4">LS</strain>
        <tissue evidence="3">Full body</tissue>
    </source>
</reference>
<comment type="caution">
    <text evidence="3">The sequence shown here is derived from an EMBL/GenBank/DDBJ whole genome shotgun (WGS) entry which is preliminary data.</text>
</comment>
<keyword evidence="4" id="KW-1185">Reference proteome</keyword>
<evidence type="ECO:0000313" key="3">
    <source>
        <dbReference type="EMBL" id="KNC25788.1"/>
    </source>
</evidence>
<dbReference type="EMBL" id="JRES01001070">
    <property type="protein sequence ID" value="KNC25788.1"/>
    <property type="molecule type" value="Genomic_DNA"/>
</dbReference>
<feature type="chain" id="PRO_5005535357" evidence="2">
    <location>
        <begin position="22"/>
        <end position="203"/>
    </location>
</feature>
<dbReference type="OrthoDB" id="6623312at2759"/>
<dbReference type="OMA" id="VRHKRGI"/>
<accession>A0A0L0C0F8</accession>
<evidence type="ECO:0000256" key="1">
    <source>
        <dbReference type="SAM" id="MobiDB-lite"/>
    </source>
</evidence>